<dbReference type="InterPro" id="IPR045690">
    <property type="entry name" value="DUF6055"/>
</dbReference>
<organism evidence="1 2">
    <name type="scientific">Bacteroides cellulosilyticus</name>
    <dbReference type="NCBI Taxonomy" id="246787"/>
    <lineage>
        <taxon>Bacteria</taxon>
        <taxon>Pseudomonadati</taxon>
        <taxon>Bacteroidota</taxon>
        <taxon>Bacteroidia</taxon>
        <taxon>Bacteroidales</taxon>
        <taxon>Bacteroidaceae</taxon>
        <taxon>Bacteroides</taxon>
    </lineage>
</organism>
<dbReference type="Pfam" id="PF19527">
    <property type="entry name" value="DUF6055"/>
    <property type="match status" value="1"/>
</dbReference>
<protein>
    <submittedName>
        <fullName evidence="1">Uncharacterized protein</fullName>
    </submittedName>
</protein>
<evidence type="ECO:0000313" key="1">
    <source>
        <dbReference type="EMBL" id="KAA5409830.1"/>
    </source>
</evidence>
<evidence type="ECO:0000313" key="2">
    <source>
        <dbReference type="Proteomes" id="UP000482653"/>
    </source>
</evidence>
<dbReference type="EMBL" id="VVYX01000169">
    <property type="protein sequence ID" value="KAA5409830.1"/>
    <property type="molecule type" value="Genomic_DNA"/>
</dbReference>
<dbReference type="AlphaFoldDB" id="A0A6L3JSC4"/>
<accession>A0A6L3JSC4</accession>
<dbReference type="RefSeq" id="WP_225979692.1">
    <property type="nucleotide sequence ID" value="NZ_VVYX01000169.1"/>
</dbReference>
<proteinExistence type="predicted"/>
<comment type="caution">
    <text evidence="1">The sequence shown here is derived from an EMBL/GenBank/DDBJ whole genome shotgun (WGS) entry which is preliminary data.</text>
</comment>
<dbReference type="Proteomes" id="UP000482653">
    <property type="component" value="Unassembled WGS sequence"/>
</dbReference>
<name>A0A6L3JSC4_9BACE</name>
<reference evidence="1 2" key="1">
    <citation type="journal article" date="2019" name="Nat. Med.">
        <title>A library of human gut bacterial isolates paired with longitudinal multiomics data enables mechanistic microbiome research.</title>
        <authorList>
            <person name="Poyet M."/>
            <person name="Groussin M."/>
            <person name="Gibbons S.M."/>
            <person name="Avila-Pacheco J."/>
            <person name="Jiang X."/>
            <person name="Kearney S.M."/>
            <person name="Perrotta A.R."/>
            <person name="Berdy B."/>
            <person name="Zhao S."/>
            <person name="Lieberman T.D."/>
            <person name="Swanson P.K."/>
            <person name="Smith M."/>
            <person name="Roesemann S."/>
            <person name="Alexander J.E."/>
            <person name="Rich S.A."/>
            <person name="Livny J."/>
            <person name="Vlamakis H."/>
            <person name="Clish C."/>
            <person name="Bullock K."/>
            <person name="Deik A."/>
            <person name="Scott J."/>
            <person name="Pierce K.A."/>
            <person name="Xavier R.J."/>
            <person name="Alm E.J."/>
        </authorList>
    </citation>
    <scope>NUCLEOTIDE SEQUENCE [LARGE SCALE GENOMIC DNA]</scope>
    <source>
        <strain evidence="1 2">BIOML-A8</strain>
    </source>
</reference>
<feature type="non-terminal residue" evidence="1">
    <location>
        <position position="1"/>
    </location>
</feature>
<sequence>EVEFLGETGREGYNSVHPEKAGWRYGFVAVTREGKSVYGEMGNNTEGVVKYIAPKDVPLAHLWLVVMGAPTEHWMNPISGEKDAQWPYKIKITGSFLLTSAN</sequence>
<gene>
    <name evidence="1" type="ORF">F2Y87_29295</name>
</gene>